<reference evidence="8" key="1">
    <citation type="journal article" date="2021" name="Open Biol.">
        <title>Shared evolutionary footprints suggest mitochondrial oxidative damage underlies multiple complex I losses in fungi.</title>
        <authorList>
            <person name="Schikora-Tamarit M.A."/>
            <person name="Marcet-Houben M."/>
            <person name="Nosek J."/>
            <person name="Gabaldon T."/>
        </authorList>
    </citation>
    <scope>NUCLEOTIDE SEQUENCE</scope>
    <source>
        <strain evidence="8">CBS6075</strain>
    </source>
</reference>
<reference evidence="8" key="2">
    <citation type="submission" date="2021-01" db="EMBL/GenBank/DDBJ databases">
        <authorList>
            <person name="Schikora-Tamarit M.A."/>
        </authorList>
    </citation>
    <scope>NUCLEOTIDE SEQUENCE</scope>
    <source>
        <strain evidence="8">CBS6075</strain>
    </source>
</reference>
<evidence type="ECO:0008006" key="10">
    <source>
        <dbReference type="Google" id="ProtNLM"/>
    </source>
</evidence>
<evidence type="ECO:0000256" key="1">
    <source>
        <dbReference type="ARBA" id="ARBA00022723"/>
    </source>
</evidence>
<dbReference type="SMART" id="SM00291">
    <property type="entry name" value="ZnF_ZZ"/>
    <property type="match status" value="1"/>
</dbReference>
<dbReference type="OrthoDB" id="4094046at2759"/>
<keyword evidence="3" id="KW-0862">Zinc</keyword>
<dbReference type="PROSITE" id="PS50135">
    <property type="entry name" value="ZF_ZZ_2"/>
    <property type="match status" value="1"/>
</dbReference>
<dbReference type="CDD" id="cd02340">
    <property type="entry name" value="ZZ_NBR1_like"/>
    <property type="match status" value="1"/>
</dbReference>
<feature type="domain" description="ZZ-type" evidence="7">
    <location>
        <begin position="189"/>
        <end position="245"/>
    </location>
</feature>
<organism evidence="8 9">
    <name type="scientific">Ogataea philodendri</name>
    <dbReference type="NCBI Taxonomy" id="1378263"/>
    <lineage>
        <taxon>Eukaryota</taxon>
        <taxon>Fungi</taxon>
        <taxon>Dikarya</taxon>
        <taxon>Ascomycota</taxon>
        <taxon>Saccharomycotina</taxon>
        <taxon>Pichiomycetes</taxon>
        <taxon>Pichiales</taxon>
        <taxon>Pichiaceae</taxon>
        <taxon>Ogataea</taxon>
    </lineage>
</organism>
<evidence type="ECO:0000313" key="8">
    <source>
        <dbReference type="EMBL" id="KAH3663814.1"/>
    </source>
</evidence>
<dbReference type="GeneID" id="70237181"/>
<gene>
    <name evidence="8" type="ORF">OGAPHI_005217</name>
</gene>
<feature type="region of interest" description="Disordered" evidence="5">
    <location>
        <begin position="454"/>
        <end position="473"/>
    </location>
</feature>
<dbReference type="GO" id="GO:0008270">
    <property type="term" value="F:zinc ion binding"/>
    <property type="evidence" value="ECO:0007669"/>
    <property type="project" value="UniProtKB-KW"/>
</dbReference>
<dbReference type="AlphaFoldDB" id="A0A9P8T346"/>
<evidence type="ECO:0000259" key="6">
    <source>
        <dbReference type="PROSITE" id="PS50073"/>
    </source>
</evidence>
<comment type="caution">
    <text evidence="8">The sequence shown here is derived from an EMBL/GenBank/DDBJ whole genome shotgun (WGS) entry which is preliminary data.</text>
</comment>
<dbReference type="Gene3D" id="3.30.60.90">
    <property type="match status" value="1"/>
</dbReference>
<evidence type="ECO:0000256" key="5">
    <source>
        <dbReference type="SAM" id="MobiDB-lite"/>
    </source>
</evidence>
<dbReference type="GO" id="GO:0003700">
    <property type="term" value="F:DNA-binding transcription factor activity"/>
    <property type="evidence" value="ECO:0007669"/>
    <property type="project" value="InterPro"/>
</dbReference>
<dbReference type="GO" id="GO:0005507">
    <property type="term" value="F:copper ion binding"/>
    <property type="evidence" value="ECO:0007669"/>
    <property type="project" value="InterPro"/>
</dbReference>
<evidence type="ECO:0000256" key="4">
    <source>
        <dbReference type="PROSITE-ProRule" id="PRU00228"/>
    </source>
</evidence>
<keyword evidence="1" id="KW-0479">Metal-binding</keyword>
<dbReference type="RefSeq" id="XP_046060150.1">
    <property type="nucleotide sequence ID" value="XM_046206378.1"/>
</dbReference>
<dbReference type="PROSITE" id="PS01357">
    <property type="entry name" value="ZF_ZZ_1"/>
    <property type="match status" value="1"/>
</dbReference>
<dbReference type="GO" id="GO:0003677">
    <property type="term" value="F:DNA binding"/>
    <property type="evidence" value="ECO:0007669"/>
    <property type="project" value="InterPro"/>
</dbReference>
<dbReference type="SUPFAM" id="SSF57850">
    <property type="entry name" value="RING/U-box"/>
    <property type="match status" value="1"/>
</dbReference>
<keyword evidence="9" id="KW-1185">Reference proteome</keyword>
<evidence type="ECO:0000256" key="2">
    <source>
        <dbReference type="ARBA" id="ARBA00022771"/>
    </source>
</evidence>
<evidence type="ECO:0000259" key="7">
    <source>
        <dbReference type="PROSITE" id="PS50135"/>
    </source>
</evidence>
<dbReference type="InterPro" id="IPR001083">
    <property type="entry name" value="Cu_fist_DNA-bd_dom"/>
</dbReference>
<dbReference type="PANTHER" id="PTHR15090">
    <property type="entry name" value="SEQUESTOSOME 1-RELATED"/>
    <property type="match status" value="1"/>
</dbReference>
<dbReference type="InterPro" id="IPR043145">
    <property type="entry name" value="Znf_ZZ_sf"/>
</dbReference>
<dbReference type="InterPro" id="IPR000433">
    <property type="entry name" value="Znf_ZZ"/>
</dbReference>
<protein>
    <recommendedName>
        <fullName evidence="10">ZZ-type domain-containing protein</fullName>
    </recommendedName>
</protein>
<dbReference type="Pfam" id="PF00569">
    <property type="entry name" value="ZZ"/>
    <property type="match status" value="1"/>
</dbReference>
<dbReference type="EMBL" id="JAEUBE010000366">
    <property type="protein sequence ID" value="KAH3663814.1"/>
    <property type="molecule type" value="Genomic_DNA"/>
</dbReference>
<accession>A0A9P8T346</accession>
<evidence type="ECO:0000313" key="9">
    <source>
        <dbReference type="Proteomes" id="UP000769157"/>
    </source>
</evidence>
<evidence type="ECO:0000256" key="3">
    <source>
        <dbReference type="ARBA" id="ARBA00022833"/>
    </source>
</evidence>
<keyword evidence="2 4" id="KW-0863">Zinc-finger</keyword>
<dbReference type="Proteomes" id="UP000769157">
    <property type="component" value="Unassembled WGS sequence"/>
</dbReference>
<dbReference type="PROSITE" id="PS50073">
    <property type="entry name" value="COPPER_FIST_2"/>
    <property type="match status" value="1"/>
</dbReference>
<name>A0A9P8T346_9ASCO</name>
<sequence length="507" mass="57039">MSSSSNSSVTVKAVYLIGDHHQKQVFTTDRNRLLSKKQIIRELRSKHTDRQIVQLLDSSPLEGIQLTRKSKRSSSYVPLVSAEDFANLKRSLTVKNNLKLHVTFVPVQQDTQITDYTKEVQKFLKRIEDLFSSNENVNLKSLSSSISDNLTNSDFIKAFSNLIDVNLSKIVVKMEGTSETAPEPEMVVHKNVHCDGCNKQIEGVRYKCLECHDFDFCSQCEENNAEAVSNHLPDHQMLKIKKAERPKLGARNIVVGYVTPSSDEFEPSVPEVTVESAQVYDKDVSDRLLELGANNGEKLNAFSKQCAQAEFLLKLFEQPQKNFSTFTRKLADVYNGQLEEGSVHASCFILDSRVLFLGVTNRLHRDLSKPVVKLSIDGITNDLDLPELMEQNRTVWVFAHLDDWKLDTISAESVLKGEHVINTELREDATEVSNGVFEFVDGIGSCVLQIPDSGAESQMEVDQPEKDQEQDSEFVVVGEEEYDLTGSDGERSLFDDYDILSPAECED</sequence>
<dbReference type="InterPro" id="IPR052260">
    <property type="entry name" value="Autophagy_Rcpt_SigReg"/>
</dbReference>
<proteinExistence type="predicted"/>
<feature type="domain" description="Copper-fist" evidence="6">
    <location>
        <begin position="201"/>
        <end position="247"/>
    </location>
</feature>